<name>A0A9D4HJ88_DREPO</name>
<dbReference type="Proteomes" id="UP000828390">
    <property type="component" value="Unassembled WGS sequence"/>
</dbReference>
<comment type="caution">
    <text evidence="1">The sequence shown here is derived from an EMBL/GenBank/DDBJ whole genome shotgun (WGS) entry which is preliminary data.</text>
</comment>
<dbReference type="EMBL" id="JAIWYP010000013">
    <property type="protein sequence ID" value="KAH3719448.1"/>
    <property type="molecule type" value="Genomic_DNA"/>
</dbReference>
<reference evidence="1" key="1">
    <citation type="journal article" date="2019" name="bioRxiv">
        <title>The Genome of the Zebra Mussel, Dreissena polymorpha: A Resource for Invasive Species Research.</title>
        <authorList>
            <person name="McCartney M.A."/>
            <person name="Auch B."/>
            <person name="Kono T."/>
            <person name="Mallez S."/>
            <person name="Zhang Y."/>
            <person name="Obille A."/>
            <person name="Becker A."/>
            <person name="Abrahante J.E."/>
            <person name="Garbe J."/>
            <person name="Badalamenti J.P."/>
            <person name="Herman A."/>
            <person name="Mangelson H."/>
            <person name="Liachko I."/>
            <person name="Sullivan S."/>
            <person name="Sone E.D."/>
            <person name="Koren S."/>
            <person name="Silverstein K.A.T."/>
            <person name="Beckman K.B."/>
            <person name="Gohl D.M."/>
        </authorList>
    </citation>
    <scope>NUCLEOTIDE SEQUENCE</scope>
    <source>
        <strain evidence="1">Duluth1</strain>
        <tissue evidence="1">Whole animal</tissue>
    </source>
</reference>
<evidence type="ECO:0000313" key="2">
    <source>
        <dbReference type="Proteomes" id="UP000828390"/>
    </source>
</evidence>
<sequence length="103" mass="11740">MPSKQNVIADAISRSQWGRFRQAATEAQQCPVKVPSLEHLAGIAKDLIFKSTSNNIKNTYSDALGRLYVFRELYNLLNRWPVPDQDLLNFIAYLAAKKCQLQQ</sequence>
<protein>
    <submittedName>
        <fullName evidence="1">Uncharacterized protein</fullName>
    </submittedName>
</protein>
<reference evidence="1" key="2">
    <citation type="submission" date="2020-11" db="EMBL/GenBank/DDBJ databases">
        <authorList>
            <person name="McCartney M.A."/>
            <person name="Auch B."/>
            <person name="Kono T."/>
            <person name="Mallez S."/>
            <person name="Becker A."/>
            <person name="Gohl D.M."/>
            <person name="Silverstein K.A.T."/>
            <person name="Koren S."/>
            <person name="Bechman K.B."/>
            <person name="Herman A."/>
            <person name="Abrahante J.E."/>
            <person name="Garbe J."/>
        </authorList>
    </citation>
    <scope>NUCLEOTIDE SEQUENCE</scope>
    <source>
        <strain evidence="1">Duluth1</strain>
        <tissue evidence="1">Whole animal</tissue>
    </source>
</reference>
<gene>
    <name evidence="1" type="ORF">DPMN_062283</name>
</gene>
<keyword evidence="2" id="KW-1185">Reference proteome</keyword>
<organism evidence="1 2">
    <name type="scientific">Dreissena polymorpha</name>
    <name type="common">Zebra mussel</name>
    <name type="synonym">Mytilus polymorpha</name>
    <dbReference type="NCBI Taxonomy" id="45954"/>
    <lineage>
        <taxon>Eukaryota</taxon>
        <taxon>Metazoa</taxon>
        <taxon>Spiralia</taxon>
        <taxon>Lophotrochozoa</taxon>
        <taxon>Mollusca</taxon>
        <taxon>Bivalvia</taxon>
        <taxon>Autobranchia</taxon>
        <taxon>Heteroconchia</taxon>
        <taxon>Euheterodonta</taxon>
        <taxon>Imparidentia</taxon>
        <taxon>Neoheterodontei</taxon>
        <taxon>Myida</taxon>
        <taxon>Dreissenoidea</taxon>
        <taxon>Dreissenidae</taxon>
        <taxon>Dreissena</taxon>
    </lineage>
</organism>
<accession>A0A9D4HJ88</accession>
<proteinExistence type="predicted"/>
<evidence type="ECO:0000313" key="1">
    <source>
        <dbReference type="EMBL" id="KAH3719448.1"/>
    </source>
</evidence>
<dbReference type="AlphaFoldDB" id="A0A9D4HJ88"/>